<reference evidence="1 2" key="1">
    <citation type="submission" date="2016-10" db="EMBL/GenBank/DDBJ databases">
        <authorList>
            <person name="de Groot N.N."/>
        </authorList>
    </citation>
    <scope>NUCLEOTIDE SEQUENCE [LARGE SCALE GENOMIC DNA]</scope>
    <source>
        <strain evidence="1 2">DSM 19073</strain>
    </source>
</reference>
<keyword evidence="2" id="KW-1185">Reference proteome</keyword>
<evidence type="ECO:0000313" key="2">
    <source>
        <dbReference type="Proteomes" id="UP000199110"/>
    </source>
</evidence>
<dbReference type="Proteomes" id="UP000199110">
    <property type="component" value="Unassembled WGS sequence"/>
</dbReference>
<name>A0A1I3IJR2_9RHOB</name>
<dbReference type="EMBL" id="FORA01000001">
    <property type="protein sequence ID" value="SFI48120.1"/>
    <property type="molecule type" value="Genomic_DNA"/>
</dbReference>
<accession>A0A1I3IJR2</accession>
<organism evidence="1 2">
    <name type="scientific">Jannaschia pohangensis</name>
    <dbReference type="NCBI Taxonomy" id="390807"/>
    <lineage>
        <taxon>Bacteria</taxon>
        <taxon>Pseudomonadati</taxon>
        <taxon>Pseudomonadota</taxon>
        <taxon>Alphaproteobacteria</taxon>
        <taxon>Rhodobacterales</taxon>
        <taxon>Roseobacteraceae</taxon>
        <taxon>Jannaschia</taxon>
    </lineage>
</organism>
<protein>
    <submittedName>
        <fullName evidence="1">Uncharacterized protein</fullName>
    </submittedName>
</protein>
<dbReference type="STRING" id="390807.SAMN04488095_0998"/>
<dbReference type="RefSeq" id="WP_092777670.1">
    <property type="nucleotide sequence ID" value="NZ_FORA01000001.1"/>
</dbReference>
<gene>
    <name evidence="1" type="ORF">SAMN04488095_0998</name>
</gene>
<sequence length="181" mass="19872">MALGLTLHRIGQDVLTPLRLLRALMTGFGRPVPVATRQIAGQVVPPGLDLFQRMLLDLSSQTHLRRTPPHPVTSLRATLKTVGTTLVIDPTSIVDRLPIERAHLDSLLADLTPDRVLATVRTFATPLGVLLTVTRRPAPDEILPDLPRMGRIAALYGGHVAQRRDLNDLEEIAIFLPVTRC</sequence>
<proteinExistence type="predicted"/>
<evidence type="ECO:0000313" key="1">
    <source>
        <dbReference type="EMBL" id="SFI48120.1"/>
    </source>
</evidence>
<dbReference type="AlphaFoldDB" id="A0A1I3IJR2"/>